<dbReference type="Gene3D" id="1.25.40.10">
    <property type="entry name" value="Tetratricopeptide repeat domain"/>
    <property type="match status" value="1"/>
</dbReference>
<name>Q47FS5_DECAR</name>
<feature type="signal peptide" evidence="1">
    <location>
        <begin position="1"/>
        <end position="31"/>
    </location>
</feature>
<dbReference type="OrthoDB" id="8896615at2"/>
<gene>
    <name evidence="2" type="ordered locus">Daro_1557</name>
</gene>
<evidence type="ECO:0000256" key="1">
    <source>
        <dbReference type="SAM" id="SignalP"/>
    </source>
</evidence>
<organism evidence="2">
    <name type="scientific">Dechloromonas aromatica (strain RCB)</name>
    <dbReference type="NCBI Taxonomy" id="159087"/>
    <lineage>
        <taxon>Bacteria</taxon>
        <taxon>Pseudomonadati</taxon>
        <taxon>Pseudomonadota</taxon>
        <taxon>Betaproteobacteria</taxon>
        <taxon>Rhodocyclales</taxon>
        <taxon>Azonexaceae</taxon>
        <taxon>Dechloromonas</taxon>
    </lineage>
</organism>
<dbReference type="HOGENOM" id="CLU_638920_0_0_4"/>
<dbReference type="SUPFAM" id="SSF48452">
    <property type="entry name" value="TPR-like"/>
    <property type="match status" value="1"/>
</dbReference>
<proteinExistence type="predicted"/>
<dbReference type="AlphaFoldDB" id="Q47FS5"/>
<keyword evidence="1" id="KW-0732">Signal</keyword>
<reference evidence="2" key="1">
    <citation type="submission" date="2005-08" db="EMBL/GenBank/DDBJ databases">
        <title>Complete sequence of Dechloromonas aromatica RCB.</title>
        <authorList>
            <person name="Salinero K.K."/>
            <person name="Copeland A."/>
            <person name="Lucas S."/>
            <person name="Lapidus A."/>
            <person name="Barry K."/>
            <person name="Detter J.C."/>
            <person name="Glavina T."/>
            <person name="Hammon N."/>
            <person name="Israni S."/>
            <person name="Pitluck S."/>
            <person name="Di Bartolo G."/>
            <person name="Trong S."/>
            <person name="Schmutz J."/>
            <person name="Larimer F."/>
            <person name="Land M."/>
            <person name="Ivanova N."/>
            <person name="Richardson P."/>
        </authorList>
    </citation>
    <scope>NUCLEOTIDE SEQUENCE</scope>
    <source>
        <strain evidence="2">RCB</strain>
    </source>
</reference>
<sequence>MNAHKAETTGSLKLTCLSVMLALAGLSSATAQEAVDTEKLFKEGIFLREQGQVFSSIEALETVLSNNPALNRARLELAVAYYRALNYDQANQQAQKVLDDPKTPENVRLAVLAFLAQIKRDQVALVAKPHTFEGSISLGAQYDSNVNVGPGGAILPGGLILDPGSVPKHDWASVIQAGVTHTYNSPSVVRLGETATRFLWQTSAGLYQKNYFSVTDFNLTALSLSTGPVLIAPDKWRAKLNLQVDGLWLGGNFLGVYTSLSPTVTLQFKNGELTWDALVLNKAFDRTIDVGRDSNYYSTGVSYGHLFLQGKLALQGGLHVFMEDASASRYSNDGWEAFVGANVVAWQNGNVYGRYSYKDTKFDGVEPVFALARDEYEKRYEVGFGHNFKEGFAKDWRLSGSWQKTENNSNVSIYTYSRQIAGVSIGRSF</sequence>
<dbReference type="STRING" id="159087.Daro_1557"/>
<dbReference type="KEGG" id="dar:Daro_1557"/>
<dbReference type="InterPro" id="IPR011990">
    <property type="entry name" value="TPR-like_helical_dom_sf"/>
</dbReference>
<evidence type="ECO:0000313" key="2">
    <source>
        <dbReference type="EMBL" id="AAZ46306.1"/>
    </source>
</evidence>
<dbReference type="eggNOG" id="COG4105">
    <property type="taxonomic scope" value="Bacteria"/>
</dbReference>
<accession>Q47FS5</accession>
<dbReference type="EMBL" id="CP000089">
    <property type="protein sequence ID" value="AAZ46306.1"/>
    <property type="molecule type" value="Genomic_DNA"/>
</dbReference>
<protein>
    <submittedName>
        <fullName evidence="2">Uncharacterized protein</fullName>
    </submittedName>
</protein>
<feature type="chain" id="PRO_5004233464" evidence="1">
    <location>
        <begin position="32"/>
        <end position="429"/>
    </location>
</feature>